<evidence type="ECO:0000259" key="2">
    <source>
        <dbReference type="Pfam" id="PF00144"/>
    </source>
</evidence>
<dbReference type="RefSeq" id="WP_124026896.1">
    <property type="nucleotide sequence ID" value="NZ_JBHRSN010000015.1"/>
</dbReference>
<dbReference type="SUPFAM" id="SSF56601">
    <property type="entry name" value="beta-lactamase/transpeptidase-like"/>
    <property type="match status" value="1"/>
</dbReference>
<dbReference type="EMBL" id="RPOK01000002">
    <property type="protein sequence ID" value="RPJ66991.1"/>
    <property type="molecule type" value="Genomic_DNA"/>
</dbReference>
<reference evidence="3 4" key="1">
    <citation type="submission" date="2018-11" db="EMBL/GenBank/DDBJ databases">
        <authorList>
            <person name="Ye M.-Q."/>
            <person name="Du Z.-J."/>
        </authorList>
    </citation>
    <scope>NUCLEOTIDE SEQUENCE [LARGE SCALE GENOMIC DNA]</scope>
    <source>
        <strain evidence="3 4">U0105</strain>
    </source>
</reference>
<evidence type="ECO:0000256" key="1">
    <source>
        <dbReference type="SAM" id="Phobius"/>
    </source>
</evidence>
<accession>A0A3N5YN94</accession>
<evidence type="ECO:0000313" key="4">
    <source>
        <dbReference type="Proteomes" id="UP000275281"/>
    </source>
</evidence>
<dbReference type="InterPro" id="IPR001466">
    <property type="entry name" value="Beta-lactam-related"/>
</dbReference>
<feature type="transmembrane region" description="Helical" evidence="1">
    <location>
        <begin position="586"/>
        <end position="608"/>
    </location>
</feature>
<organism evidence="3 4">
    <name type="scientific">Alteromonas sediminis</name>
    <dbReference type="NCBI Taxonomy" id="2259342"/>
    <lineage>
        <taxon>Bacteria</taxon>
        <taxon>Pseudomonadati</taxon>
        <taxon>Pseudomonadota</taxon>
        <taxon>Gammaproteobacteria</taxon>
        <taxon>Alteromonadales</taxon>
        <taxon>Alteromonadaceae</taxon>
        <taxon>Alteromonas/Salinimonas group</taxon>
        <taxon>Alteromonas</taxon>
    </lineage>
</organism>
<keyword evidence="4" id="KW-1185">Reference proteome</keyword>
<keyword evidence="1" id="KW-1133">Transmembrane helix</keyword>
<dbReference type="OrthoDB" id="119951at2"/>
<dbReference type="GO" id="GO:0016787">
    <property type="term" value="F:hydrolase activity"/>
    <property type="evidence" value="ECO:0007669"/>
    <property type="project" value="UniProtKB-KW"/>
</dbReference>
<feature type="transmembrane region" description="Helical" evidence="1">
    <location>
        <begin position="620"/>
        <end position="645"/>
    </location>
</feature>
<dbReference type="InterPro" id="IPR050491">
    <property type="entry name" value="AmpC-like"/>
</dbReference>
<proteinExistence type="predicted"/>
<dbReference type="PANTHER" id="PTHR46825:SF9">
    <property type="entry name" value="BETA-LACTAMASE-RELATED DOMAIN-CONTAINING PROTEIN"/>
    <property type="match status" value="1"/>
</dbReference>
<protein>
    <submittedName>
        <fullName evidence="3">Class A beta-lactamase-related serine hydrolase</fullName>
    </submittedName>
</protein>
<dbReference type="AlphaFoldDB" id="A0A3N5YN94"/>
<feature type="transmembrane region" description="Helical" evidence="1">
    <location>
        <begin position="507"/>
        <end position="527"/>
    </location>
</feature>
<feature type="transmembrane region" description="Helical" evidence="1">
    <location>
        <begin position="547"/>
        <end position="566"/>
    </location>
</feature>
<dbReference type="Pfam" id="PF00144">
    <property type="entry name" value="Beta-lactamase"/>
    <property type="match status" value="1"/>
</dbReference>
<name>A0A3N5YN94_9ALTE</name>
<dbReference type="InterPro" id="IPR012338">
    <property type="entry name" value="Beta-lactam/transpept-like"/>
</dbReference>
<comment type="caution">
    <text evidence="3">The sequence shown here is derived from an EMBL/GenBank/DDBJ whole genome shotgun (WGS) entry which is preliminary data.</text>
</comment>
<dbReference type="Gene3D" id="3.40.710.10">
    <property type="entry name" value="DD-peptidase/beta-lactamase superfamily"/>
    <property type="match status" value="1"/>
</dbReference>
<evidence type="ECO:0000313" key="3">
    <source>
        <dbReference type="EMBL" id="RPJ66991.1"/>
    </source>
</evidence>
<sequence length="646" mass="72276">MKTVSHIFTSAWLILLCAFAVGSVESSWSTPLQSPDKEEIDGLELLITEQMDKHKVAGVTVALVHKGNLIYARGFGYADIENNAPVIAHDTLFRWGSVSKTFTWIALLQLVEQGKVDLDADINNYLVDVSIPDTFEQPITVRDLMSHMPGFEDLILGHIFEKDPEQVLTLTAYLQTFKPERVRPPGELFSYSNYGSALAGQIVANVSKMSFEDYIERHIFMPLGMASSTFREPLPTKFKESMRPRLASRVSKSFSPSGNTYEQVNHFTFISGIGPAGAMSAPVTDMAQFALALLNQCKGLLAVEMCSMMREPLTSMTAANQITINYGFFEHREIAGHLRFGHNGGTDYFHSEMGIYPELDFAVLLSTNTTTGKGFNKEIEKAIVERFFGVVNKPVVPVNANDTSEPAKLARYSGYYIDTRRPVSNAEILVTFTQPSTRVSVEPDEQLSIAVGSELFKANWVSGHLFFDKDKGRYFEFVENEKGEIINLKSLGSLDRVSTFQTPETKLTLILISVAVIFLSFLLVLVLSLKRFSVRERPSQQRFRRALILSGCAWVISLALLLYGIIHDIGAYAYPYDFPSIWIKVASAFCLFSSFVTLIPIQAMLSLWSDTNVGKVYKMVSLILIVNLLLLISQLYSLNLLRLYFS</sequence>
<keyword evidence="3" id="KW-0378">Hydrolase</keyword>
<dbReference type="Proteomes" id="UP000275281">
    <property type="component" value="Unassembled WGS sequence"/>
</dbReference>
<feature type="domain" description="Beta-lactamase-related" evidence="2">
    <location>
        <begin position="46"/>
        <end position="379"/>
    </location>
</feature>
<keyword evidence="1" id="KW-0812">Transmembrane</keyword>
<dbReference type="PANTHER" id="PTHR46825">
    <property type="entry name" value="D-ALANYL-D-ALANINE-CARBOXYPEPTIDASE/ENDOPEPTIDASE AMPH"/>
    <property type="match status" value="1"/>
</dbReference>
<gene>
    <name evidence="3" type="ORF">DRW07_05455</name>
</gene>
<keyword evidence="1" id="KW-0472">Membrane</keyword>